<organism evidence="2 3">
    <name type="scientific">Characodon lateralis</name>
    <dbReference type="NCBI Taxonomy" id="208331"/>
    <lineage>
        <taxon>Eukaryota</taxon>
        <taxon>Metazoa</taxon>
        <taxon>Chordata</taxon>
        <taxon>Craniata</taxon>
        <taxon>Vertebrata</taxon>
        <taxon>Euteleostomi</taxon>
        <taxon>Actinopterygii</taxon>
        <taxon>Neopterygii</taxon>
        <taxon>Teleostei</taxon>
        <taxon>Neoteleostei</taxon>
        <taxon>Acanthomorphata</taxon>
        <taxon>Ovalentaria</taxon>
        <taxon>Atherinomorphae</taxon>
        <taxon>Cyprinodontiformes</taxon>
        <taxon>Goodeidae</taxon>
        <taxon>Characodon</taxon>
    </lineage>
</organism>
<feature type="compositionally biased region" description="Pro residues" evidence="1">
    <location>
        <begin position="82"/>
        <end position="95"/>
    </location>
</feature>
<sequence length="95" mass="10727">NNAKKMQHSFQLKLKYEKEPKTITVDEQSSVRNLQAGAALIVCFRISSSAEKAEAVLRQDEERRGRKKCGWELLKSQDPPDEPICPPHPPPPAYA</sequence>
<comment type="caution">
    <text evidence="2">The sequence shown here is derived from an EMBL/GenBank/DDBJ whole genome shotgun (WGS) entry which is preliminary data.</text>
</comment>
<evidence type="ECO:0000256" key="1">
    <source>
        <dbReference type="SAM" id="MobiDB-lite"/>
    </source>
</evidence>
<protein>
    <submittedName>
        <fullName evidence="2">Uncharacterized protein</fullName>
    </submittedName>
</protein>
<evidence type="ECO:0000313" key="3">
    <source>
        <dbReference type="Proteomes" id="UP001352852"/>
    </source>
</evidence>
<dbReference type="Proteomes" id="UP001352852">
    <property type="component" value="Unassembled WGS sequence"/>
</dbReference>
<reference evidence="2 3" key="1">
    <citation type="submission" date="2021-06" db="EMBL/GenBank/DDBJ databases">
        <authorList>
            <person name="Palmer J.M."/>
        </authorList>
    </citation>
    <scope>NUCLEOTIDE SEQUENCE [LARGE SCALE GENOMIC DNA]</scope>
    <source>
        <strain evidence="2 3">CL_MEX2019</strain>
        <tissue evidence="2">Muscle</tissue>
    </source>
</reference>
<feature type="region of interest" description="Disordered" evidence="1">
    <location>
        <begin position="71"/>
        <end position="95"/>
    </location>
</feature>
<evidence type="ECO:0000313" key="2">
    <source>
        <dbReference type="EMBL" id="MED6289987.1"/>
    </source>
</evidence>
<feature type="non-terminal residue" evidence="2">
    <location>
        <position position="1"/>
    </location>
</feature>
<accession>A0ABU7ESI0</accession>
<gene>
    <name evidence="2" type="ORF">CHARACLAT_008478</name>
</gene>
<proteinExistence type="predicted"/>
<keyword evidence="3" id="KW-1185">Reference proteome</keyword>
<name>A0ABU7ESI0_9TELE</name>
<dbReference type="EMBL" id="JAHUTJ010066072">
    <property type="protein sequence ID" value="MED6289987.1"/>
    <property type="molecule type" value="Genomic_DNA"/>
</dbReference>